<dbReference type="GO" id="GO:0005875">
    <property type="term" value="C:microtubule associated complex"/>
    <property type="evidence" value="ECO:0007669"/>
    <property type="project" value="TreeGrafter"/>
</dbReference>
<gene>
    <name evidence="9" type="ORF">AG1IA_03919</name>
</gene>
<keyword evidence="5" id="KW-0539">Nucleus</keyword>
<dbReference type="Gene3D" id="3.40.850.10">
    <property type="entry name" value="Kinesin motor domain"/>
    <property type="match status" value="1"/>
</dbReference>
<dbReference type="GO" id="GO:0007052">
    <property type="term" value="P:mitotic spindle organization"/>
    <property type="evidence" value="ECO:0007669"/>
    <property type="project" value="TreeGrafter"/>
</dbReference>
<evidence type="ECO:0000256" key="4">
    <source>
        <dbReference type="ARBA" id="ARBA00022840"/>
    </source>
</evidence>
<dbReference type="GO" id="GO:0003777">
    <property type="term" value="F:microtubule motor activity"/>
    <property type="evidence" value="ECO:0007669"/>
    <property type="project" value="InterPro"/>
</dbReference>
<dbReference type="Proteomes" id="UP000011668">
    <property type="component" value="Unassembled WGS sequence"/>
</dbReference>
<comment type="similarity">
    <text evidence="6">Belongs to the TRAFAC class myosin-kinesin ATPase superfamily. Kinesin family.</text>
</comment>
<organism evidence="9 10">
    <name type="scientific">Thanatephorus cucumeris (strain AG1-IA)</name>
    <name type="common">Rice sheath blight fungus</name>
    <name type="synonym">Rhizoctonia solani</name>
    <dbReference type="NCBI Taxonomy" id="983506"/>
    <lineage>
        <taxon>Eukaryota</taxon>
        <taxon>Fungi</taxon>
        <taxon>Dikarya</taxon>
        <taxon>Basidiomycota</taxon>
        <taxon>Agaricomycotina</taxon>
        <taxon>Agaricomycetes</taxon>
        <taxon>Cantharellales</taxon>
        <taxon>Ceratobasidiaceae</taxon>
        <taxon>Rhizoctonia</taxon>
        <taxon>Rhizoctonia solani AG-1</taxon>
    </lineage>
</organism>
<feature type="binding site" evidence="6">
    <location>
        <begin position="661"/>
        <end position="668"/>
    </location>
    <ligand>
        <name>ATP</name>
        <dbReference type="ChEBI" id="CHEBI:30616"/>
    </ligand>
</feature>
<feature type="region of interest" description="Disordered" evidence="7">
    <location>
        <begin position="165"/>
        <end position="184"/>
    </location>
</feature>
<accession>L8WZ49</accession>
<dbReference type="EMBL" id="AFRT01000939">
    <property type="protein sequence ID" value="ELU42053.1"/>
    <property type="molecule type" value="Genomic_DNA"/>
</dbReference>
<evidence type="ECO:0000256" key="5">
    <source>
        <dbReference type="ARBA" id="ARBA00023242"/>
    </source>
</evidence>
<dbReference type="GO" id="GO:0005634">
    <property type="term" value="C:nucleus"/>
    <property type="evidence" value="ECO:0007669"/>
    <property type="project" value="UniProtKB-SubCell"/>
</dbReference>
<feature type="compositionally biased region" description="Basic and acidic residues" evidence="7">
    <location>
        <begin position="95"/>
        <end position="105"/>
    </location>
</feature>
<dbReference type="OrthoDB" id="3176171at2759"/>
<dbReference type="PRINTS" id="PR00380">
    <property type="entry name" value="KINESINHEAVY"/>
</dbReference>
<dbReference type="SUPFAM" id="SSF52540">
    <property type="entry name" value="P-loop containing nucleoside triphosphate hydrolases"/>
    <property type="match status" value="1"/>
</dbReference>
<name>L8WZ49_THACA</name>
<feature type="domain" description="Kinesin motor" evidence="8">
    <location>
        <begin position="555"/>
        <end position="920"/>
    </location>
</feature>
<keyword evidence="3 6" id="KW-0547">Nucleotide-binding</keyword>
<comment type="subcellular location">
    <subcellularLocation>
        <location evidence="1">Nucleus</location>
    </subcellularLocation>
</comment>
<dbReference type="HOGENOM" id="CLU_274870_0_0_1"/>
<evidence type="ECO:0000313" key="9">
    <source>
        <dbReference type="EMBL" id="ELU42053.1"/>
    </source>
</evidence>
<dbReference type="STRING" id="983506.L8WZ49"/>
<dbReference type="GO" id="GO:0008017">
    <property type="term" value="F:microtubule binding"/>
    <property type="evidence" value="ECO:0007669"/>
    <property type="project" value="InterPro"/>
</dbReference>
<reference evidence="9 10" key="1">
    <citation type="journal article" date="2013" name="Nat. Commun.">
        <title>The evolution and pathogenic mechanisms of the rice sheath blight pathogen.</title>
        <authorList>
            <person name="Zheng A."/>
            <person name="Lin R."/>
            <person name="Xu L."/>
            <person name="Qin P."/>
            <person name="Tang C."/>
            <person name="Ai P."/>
            <person name="Zhang D."/>
            <person name="Liu Y."/>
            <person name="Sun Z."/>
            <person name="Feng H."/>
            <person name="Wang Y."/>
            <person name="Chen Y."/>
            <person name="Liang X."/>
            <person name="Fu R."/>
            <person name="Li Q."/>
            <person name="Zhang J."/>
            <person name="Yu X."/>
            <person name="Xie Z."/>
            <person name="Ding L."/>
            <person name="Guan P."/>
            <person name="Tang J."/>
            <person name="Liang Y."/>
            <person name="Wang S."/>
            <person name="Deng Q."/>
            <person name="Li S."/>
            <person name="Zhu J."/>
            <person name="Wang L."/>
            <person name="Liu H."/>
            <person name="Li P."/>
        </authorList>
    </citation>
    <scope>NUCLEOTIDE SEQUENCE [LARGE SCALE GENOMIC DNA]</scope>
    <source>
        <strain evidence="10">AG-1 IA</strain>
    </source>
</reference>
<evidence type="ECO:0000313" key="10">
    <source>
        <dbReference type="Proteomes" id="UP000011668"/>
    </source>
</evidence>
<dbReference type="PANTHER" id="PTHR47969:SF29">
    <property type="entry name" value="KINESIN-LIKE PROTEIN"/>
    <property type="match status" value="1"/>
</dbReference>
<evidence type="ECO:0000256" key="6">
    <source>
        <dbReference type="PROSITE-ProRule" id="PRU00283"/>
    </source>
</evidence>
<comment type="similarity">
    <text evidence="2">Belongs to the SPP2 family.</text>
</comment>
<keyword evidence="10" id="KW-1185">Reference proteome</keyword>
<feature type="compositionally biased region" description="Gly residues" evidence="7">
    <location>
        <begin position="122"/>
        <end position="132"/>
    </location>
</feature>
<dbReference type="AlphaFoldDB" id="L8WZ49"/>
<dbReference type="GO" id="GO:0051231">
    <property type="term" value="P:spindle elongation"/>
    <property type="evidence" value="ECO:0007669"/>
    <property type="project" value="TreeGrafter"/>
</dbReference>
<dbReference type="InterPro" id="IPR001752">
    <property type="entry name" value="Kinesin_motor_dom"/>
</dbReference>
<evidence type="ECO:0000256" key="3">
    <source>
        <dbReference type="ARBA" id="ARBA00022741"/>
    </source>
</evidence>
<dbReference type="SMART" id="SM00129">
    <property type="entry name" value="KISc"/>
    <property type="match status" value="1"/>
</dbReference>
<dbReference type="InterPro" id="IPR026822">
    <property type="entry name" value="Spp2/MOS2_G-patch"/>
</dbReference>
<dbReference type="GO" id="GO:0007018">
    <property type="term" value="P:microtubule-based movement"/>
    <property type="evidence" value="ECO:0007669"/>
    <property type="project" value="InterPro"/>
</dbReference>
<dbReference type="InterPro" id="IPR027640">
    <property type="entry name" value="Kinesin-like_fam"/>
</dbReference>
<evidence type="ECO:0000256" key="7">
    <source>
        <dbReference type="SAM" id="MobiDB-lite"/>
    </source>
</evidence>
<feature type="region of interest" description="Disordered" evidence="7">
    <location>
        <begin position="1"/>
        <end position="141"/>
    </location>
</feature>
<dbReference type="PROSITE" id="PS00411">
    <property type="entry name" value="KINESIN_MOTOR_1"/>
    <property type="match status" value="1"/>
</dbReference>
<sequence>MSSNVSFTVRPPPRTFETDTPEPSRPGSASPSDSDALPRARPKKRQWESYTANDSSDEDEHDTKEMITGFDAMGVQRSDGKSSKPAGPLIIPAQKNRDWRAESMARKRHQMYVPEGAKVGTGVDGSQGGLGTRGKINDGPQLSGLIVTKVKQEDGEDIKMEEVDVEVKEEQDEPAKEEEPMDEDQRALRALLRGEQGNEVKREIAAISVQDQPGGWAQPKTEADAFKEDLATRPDEASLDDYDRVPIELFGEAMLRGMGMGRPSKKAIQPYIPEARPALLGIGAKPRPVDEVDQGKGKKFARPDKRYVPILKVERNGSGQTERTGIDAIGIMIVETETGIVIMTETSVGTETMIVTRGETMTVTAIATEKRGGIVTTTRRGGGITMIGTGGGMTIGTEDGIGIGMIGGIGTGTGGADRGGIARTVLLRINTHSSRGISAHAPSHVCLLARHSINGPKLLGYPLCALESFHMPRFWPRSIDIIHDHPTSVRLRSYITIVSVRFRNPHPDLETRTMSLSAAAISKNYDALAQLISSWVEANPPNKDREVSEECKERAVTIALRTRPFLKSEGEGLLSGIHARGKNMWVHVPSSKLVQWSGPTIQHKPFEGDFAFGPESASEEVYDLEVDNRHGAWRGSRMYPCVSNLQTRSRLVYKLVQLRYGQTGSGKTYTISSLEEIVSHDIFPAAESYASTHFANFPTAPRDVFAVGISMYELLGNKVTDLLDRDSPEVDIAEDKFGGIKVSAKVIPVTDAEELAKMIATAVSHRRTSTTLKNETSSRSHCVLNIIVTNTLVPAVEPGRLVLVDLAGSERAADRTAHTKELMNEARLINTSLMALKDCVRGRALVESERSKRGDGNAGFQHIPYRRVVAHTCAEVKKPVFDVEATRHSRTVIIAHVSPHLADASHSSNTLTYIAPFRVTATSQSAASSTTSPATWSNEAFRTWVTKTSSKIDSEKLVPFESGKQMCELEESVFIQRCLDSQKDGLDKPLTEAGAKSFYDKLWGMVGKYFSPVIEVGCIPIIEIVEAKRNSRPEELRTLMYNPPSTWSHFQARDYIEKELPSVDLDKLMPTMAPNPRRGKDFINGMGEAEFILTVTSSNKDGEAVSIEHAKDDTWNASRTEALTQRDPNGGNGAYDAFNEERLNDPAIYALVYGSQPPPLARRF</sequence>
<dbReference type="Pfam" id="PF00225">
    <property type="entry name" value="Kinesin"/>
    <property type="match status" value="1"/>
</dbReference>
<evidence type="ECO:0000259" key="8">
    <source>
        <dbReference type="PROSITE" id="PS50067"/>
    </source>
</evidence>
<dbReference type="InterPro" id="IPR027417">
    <property type="entry name" value="P-loop_NTPase"/>
</dbReference>
<evidence type="ECO:0000256" key="2">
    <source>
        <dbReference type="ARBA" id="ARBA00008576"/>
    </source>
</evidence>
<dbReference type="Pfam" id="PF12656">
    <property type="entry name" value="G-patch_2"/>
    <property type="match status" value="1"/>
</dbReference>
<dbReference type="InterPro" id="IPR019821">
    <property type="entry name" value="Kinesin_motor_CS"/>
</dbReference>
<dbReference type="InterPro" id="IPR036961">
    <property type="entry name" value="Kinesin_motor_dom_sf"/>
</dbReference>
<proteinExistence type="inferred from homology"/>
<dbReference type="GO" id="GO:0005524">
    <property type="term" value="F:ATP binding"/>
    <property type="evidence" value="ECO:0007669"/>
    <property type="project" value="UniProtKB-UniRule"/>
</dbReference>
<comment type="caution">
    <text evidence="9">The sequence shown here is derived from an EMBL/GenBank/DDBJ whole genome shotgun (WGS) entry which is preliminary data.</text>
</comment>
<dbReference type="PROSITE" id="PS50067">
    <property type="entry name" value="KINESIN_MOTOR_2"/>
    <property type="match status" value="1"/>
</dbReference>
<dbReference type="PANTHER" id="PTHR47969">
    <property type="entry name" value="CHROMOSOME-ASSOCIATED KINESIN KIF4A-RELATED"/>
    <property type="match status" value="1"/>
</dbReference>
<keyword evidence="6" id="KW-0505">Motor protein</keyword>
<protein>
    <submittedName>
        <fullName evidence="9">Diatom spindle kinesin 1</fullName>
    </submittedName>
</protein>
<keyword evidence="4 6" id="KW-0067">ATP-binding</keyword>
<evidence type="ECO:0000256" key="1">
    <source>
        <dbReference type="ARBA" id="ARBA00004123"/>
    </source>
</evidence>